<organism evidence="3 4">
    <name type="scientific">Paractinoplanes ovalisporus</name>
    <dbReference type="NCBI Taxonomy" id="2810368"/>
    <lineage>
        <taxon>Bacteria</taxon>
        <taxon>Bacillati</taxon>
        <taxon>Actinomycetota</taxon>
        <taxon>Actinomycetes</taxon>
        <taxon>Micromonosporales</taxon>
        <taxon>Micromonosporaceae</taxon>
        <taxon>Paractinoplanes</taxon>
    </lineage>
</organism>
<dbReference type="EMBL" id="JAENHP010000012">
    <property type="protein sequence ID" value="MBM2619932.1"/>
    <property type="molecule type" value="Genomic_DNA"/>
</dbReference>
<protein>
    <submittedName>
        <fullName evidence="3">Ricin-type beta-trefoil lectin domain protein</fullName>
    </submittedName>
</protein>
<evidence type="ECO:0000313" key="4">
    <source>
        <dbReference type="Proteomes" id="UP000632138"/>
    </source>
</evidence>
<dbReference type="InterPro" id="IPR035992">
    <property type="entry name" value="Ricin_B-like_lectins"/>
</dbReference>
<gene>
    <name evidence="3" type="ORF">JIG36_30910</name>
</gene>
<dbReference type="Gene3D" id="2.80.10.50">
    <property type="match status" value="1"/>
</dbReference>
<keyword evidence="4" id="KW-1185">Reference proteome</keyword>
<dbReference type="InterPro" id="IPR000772">
    <property type="entry name" value="Ricin_B_lectin"/>
</dbReference>
<feature type="domain" description="Ricin B lectin" evidence="2">
    <location>
        <begin position="125"/>
        <end position="197"/>
    </location>
</feature>
<feature type="signal peptide" evidence="1">
    <location>
        <begin position="1"/>
        <end position="26"/>
    </location>
</feature>
<dbReference type="Pfam" id="PF00652">
    <property type="entry name" value="Ricin_B_lectin"/>
    <property type="match status" value="1"/>
</dbReference>
<dbReference type="SUPFAM" id="SSF50370">
    <property type="entry name" value="Ricin B-like lectins"/>
    <property type="match status" value="1"/>
</dbReference>
<proteinExistence type="predicted"/>
<evidence type="ECO:0000256" key="1">
    <source>
        <dbReference type="SAM" id="SignalP"/>
    </source>
</evidence>
<feature type="chain" id="PRO_5045520006" evidence="1">
    <location>
        <begin position="27"/>
        <end position="200"/>
    </location>
</feature>
<sequence>MIKRWKALAAVAVTALTLTPAVSASASPTGDRTTDVVAARTTDVRALGINCPPGFGSNEHRWASLGALAQTTRTRVITANGTAGDQAYIYDKLRTNARTQMWCKRPYINGWFRLASLSAYLDHGGHSLCLTTEATRGRAVKLAPCRDTNQWQLWRSSPEGALKSVAGLCMDVVNYGTANGSRIQTYTCHYRTNQIWLHME</sequence>
<dbReference type="PROSITE" id="PS50231">
    <property type="entry name" value="RICIN_B_LECTIN"/>
    <property type="match status" value="1"/>
</dbReference>
<accession>A0ABS2AJA9</accession>
<name>A0ABS2AJA9_9ACTN</name>
<evidence type="ECO:0000313" key="3">
    <source>
        <dbReference type="EMBL" id="MBM2619932.1"/>
    </source>
</evidence>
<reference evidence="3 4" key="1">
    <citation type="submission" date="2021-01" db="EMBL/GenBank/DDBJ databases">
        <title>Actinoplanes sp. nov. LDG1-06 isolated from lichen.</title>
        <authorList>
            <person name="Saeng-In P."/>
            <person name="Phongsopitanun W."/>
            <person name="Kanchanasin P."/>
            <person name="Yuki M."/>
            <person name="Kudo T."/>
            <person name="Ohkuma M."/>
            <person name="Tanasupawat S."/>
        </authorList>
    </citation>
    <scope>NUCLEOTIDE SEQUENCE [LARGE SCALE GENOMIC DNA]</scope>
    <source>
        <strain evidence="3 4">LDG1-06</strain>
    </source>
</reference>
<keyword evidence="1" id="KW-0732">Signal</keyword>
<dbReference type="Proteomes" id="UP000632138">
    <property type="component" value="Unassembled WGS sequence"/>
</dbReference>
<evidence type="ECO:0000259" key="2">
    <source>
        <dbReference type="Pfam" id="PF00652"/>
    </source>
</evidence>
<dbReference type="RefSeq" id="WP_203379902.1">
    <property type="nucleotide sequence ID" value="NZ_JAENHP010000012.1"/>
</dbReference>
<comment type="caution">
    <text evidence="3">The sequence shown here is derived from an EMBL/GenBank/DDBJ whole genome shotgun (WGS) entry which is preliminary data.</text>
</comment>